<evidence type="ECO:0000256" key="3">
    <source>
        <dbReference type="ARBA" id="ARBA00004721"/>
    </source>
</evidence>
<comment type="pathway">
    <text evidence="3">Secondary metabolite biosynthesis; terpenoid biosynthesis.</text>
</comment>
<dbReference type="FunFam" id="1.20.120.1780:FF:000001">
    <property type="entry name" value="4-hydroxybenzoate octaprenyltransferase"/>
    <property type="match status" value="1"/>
</dbReference>
<evidence type="ECO:0000313" key="10">
    <source>
        <dbReference type="EMBL" id="PYH91306.1"/>
    </source>
</evidence>
<dbReference type="GO" id="GO:0016114">
    <property type="term" value="P:terpenoid biosynthetic process"/>
    <property type="evidence" value="ECO:0007669"/>
    <property type="project" value="UniProtKB-UniPathway"/>
</dbReference>
<evidence type="ECO:0000256" key="2">
    <source>
        <dbReference type="ARBA" id="ARBA00004141"/>
    </source>
</evidence>
<dbReference type="PANTHER" id="PTHR11048:SF39">
    <property type="entry name" value="POLYPRENYL TRANSFERASE AUSN"/>
    <property type="match status" value="1"/>
</dbReference>
<dbReference type="InterPro" id="IPR039653">
    <property type="entry name" value="Prenyltransferase"/>
</dbReference>
<dbReference type="InterPro" id="IPR000537">
    <property type="entry name" value="UbiA_prenyltransferase"/>
</dbReference>
<dbReference type="PROSITE" id="PS00943">
    <property type="entry name" value="UBIA"/>
    <property type="match status" value="1"/>
</dbReference>
<dbReference type="Proteomes" id="UP000247810">
    <property type="component" value="Unassembled WGS sequence"/>
</dbReference>
<feature type="transmembrane region" description="Helical" evidence="9">
    <location>
        <begin position="261"/>
        <end position="281"/>
    </location>
</feature>
<gene>
    <name evidence="10" type="ORF">BO71DRAFT_401473</name>
</gene>
<keyword evidence="11" id="KW-1185">Reference proteome</keyword>
<feature type="transmembrane region" description="Helical" evidence="9">
    <location>
        <begin position="67"/>
        <end position="89"/>
    </location>
</feature>
<keyword evidence="5 10" id="KW-0808">Transferase</keyword>
<comment type="similarity">
    <text evidence="4">Belongs to the UbiA prenyltransferase family.</text>
</comment>
<dbReference type="GO" id="GO:0005743">
    <property type="term" value="C:mitochondrial inner membrane"/>
    <property type="evidence" value="ECO:0007669"/>
    <property type="project" value="TreeGrafter"/>
</dbReference>
<dbReference type="GO" id="GO:0006744">
    <property type="term" value="P:ubiquinone biosynthetic process"/>
    <property type="evidence" value="ECO:0007669"/>
    <property type="project" value="TreeGrafter"/>
</dbReference>
<evidence type="ECO:0000256" key="4">
    <source>
        <dbReference type="ARBA" id="ARBA00005985"/>
    </source>
</evidence>
<dbReference type="UniPathway" id="UPA00213"/>
<evidence type="ECO:0000256" key="6">
    <source>
        <dbReference type="ARBA" id="ARBA00022692"/>
    </source>
</evidence>
<dbReference type="Gene3D" id="1.20.120.1780">
    <property type="entry name" value="UbiA prenyltransferase"/>
    <property type="match status" value="1"/>
</dbReference>
<dbReference type="PANTHER" id="PTHR11048">
    <property type="entry name" value="PRENYLTRANSFERASES"/>
    <property type="match status" value="1"/>
</dbReference>
<dbReference type="GO" id="GO:0008412">
    <property type="term" value="F:4-hydroxybenzoate polyprenyltransferase activity"/>
    <property type="evidence" value="ECO:0007669"/>
    <property type="project" value="TreeGrafter"/>
</dbReference>
<dbReference type="InterPro" id="IPR030470">
    <property type="entry name" value="UbiA_prenylTrfase_CS"/>
</dbReference>
<keyword evidence="6 9" id="KW-0812">Transmembrane</keyword>
<dbReference type="CDD" id="cd13959">
    <property type="entry name" value="PT_UbiA_COQ2"/>
    <property type="match status" value="1"/>
</dbReference>
<sequence>MAQEQGHRPPQTGLLSFLPARWVPFAELMRLDRPAGWFAFYWPYALGLAFSATLSERILTPIELLKLAGYLAAWMVVLRGATCAINDIFDQEYDRKVARTRSRPLARGAVSTAEATAFTVLLYLVEVVMLLPLPSPVMMYAVLTNTILSVYPLGKRVTDFPQVILGFGFAVAVPLAVAVVEVDPLAGENRTAVLSLCGVCVLWTIVFDTVYAFQDITDDVKVGVRSLAIYLGRNAKLVFSVLATCQTALLVALGCQYAFSLVYFALSCAGTGLTLICMLVWVDLEVPSSCAWWFGPGAVLVEAFMISGFVVEYARRYCLVGL</sequence>
<feature type="transmembrane region" description="Helical" evidence="9">
    <location>
        <begin position="35"/>
        <end position="55"/>
    </location>
</feature>
<dbReference type="STRING" id="1448320.A0A319D1C0"/>
<evidence type="ECO:0000256" key="9">
    <source>
        <dbReference type="SAM" id="Phobius"/>
    </source>
</evidence>
<evidence type="ECO:0000313" key="11">
    <source>
        <dbReference type="Proteomes" id="UP000247810"/>
    </source>
</evidence>
<keyword evidence="7 9" id="KW-1133">Transmembrane helix</keyword>
<reference evidence="10 11" key="1">
    <citation type="submission" date="2018-02" db="EMBL/GenBank/DDBJ databases">
        <title>The genomes of Aspergillus section Nigri reveals drivers in fungal speciation.</title>
        <authorList>
            <consortium name="DOE Joint Genome Institute"/>
            <person name="Vesth T.C."/>
            <person name="Nybo J."/>
            <person name="Theobald S."/>
            <person name="Brandl J."/>
            <person name="Frisvad J.C."/>
            <person name="Nielsen K.F."/>
            <person name="Lyhne E.K."/>
            <person name="Kogle M.E."/>
            <person name="Kuo A."/>
            <person name="Riley R."/>
            <person name="Clum A."/>
            <person name="Nolan M."/>
            <person name="Lipzen A."/>
            <person name="Salamov A."/>
            <person name="Henrissat B."/>
            <person name="Wiebenga A."/>
            <person name="De vries R.P."/>
            <person name="Grigoriev I.V."/>
            <person name="Mortensen U.H."/>
            <person name="Andersen M.R."/>
            <person name="Baker S.E."/>
        </authorList>
    </citation>
    <scope>NUCLEOTIDE SEQUENCE [LARGE SCALE GENOMIC DNA]</scope>
    <source>
        <strain evidence="10 11">CBS 707.79</strain>
    </source>
</reference>
<evidence type="ECO:0000256" key="1">
    <source>
        <dbReference type="ARBA" id="ARBA00001946"/>
    </source>
</evidence>
<name>A0A319D1C0_9EURO</name>
<organism evidence="10 11">
    <name type="scientific">Aspergillus ellipticus CBS 707.79</name>
    <dbReference type="NCBI Taxonomy" id="1448320"/>
    <lineage>
        <taxon>Eukaryota</taxon>
        <taxon>Fungi</taxon>
        <taxon>Dikarya</taxon>
        <taxon>Ascomycota</taxon>
        <taxon>Pezizomycotina</taxon>
        <taxon>Eurotiomycetes</taxon>
        <taxon>Eurotiomycetidae</taxon>
        <taxon>Eurotiales</taxon>
        <taxon>Aspergillaceae</taxon>
        <taxon>Aspergillus</taxon>
        <taxon>Aspergillus subgen. Circumdati</taxon>
    </lineage>
</organism>
<proteinExistence type="inferred from homology"/>
<evidence type="ECO:0000256" key="7">
    <source>
        <dbReference type="ARBA" id="ARBA00022989"/>
    </source>
</evidence>
<feature type="transmembrane region" description="Helical" evidence="9">
    <location>
        <begin position="192"/>
        <end position="214"/>
    </location>
</feature>
<dbReference type="Pfam" id="PF01040">
    <property type="entry name" value="UbiA"/>
    <property type="match status" value="1"/>
</dbReference>
<feature type="transmembrane region" description="Helical" evidence="9">
    <location>
        <begin position="234"/>
        <end position="254"/>
    </location>
</feature>
<dbReference type="VEuPathDB" id="FungiDB:BO71DRAFT_401473"/>
<comment type="subcellular location">
    <subcellularLocation>
        <location evidence="2">Membrane</location>
        <topology evidence="2">Multi-pass membrane protein</topology>
    </subcellularLocation>
</comment>
<protein>
    <submittedName>
        <fullName evidence="10">Putative 4-hydroxybenzoate polyprenyl transferase</fullName>
    </submittedName>
</protein>
<evidence type="ECO:0000256" key="8">
    <source>
        <dbReference type="ARBA" id="ARBA00023136"/>
    </source>
</evidence>
<dbReference type="Gene3D" id="1.10.357.140">
    <property type="entry name" value="UbiA prenyltransferase"/>
    <property type="match status" value="1"/>
</dbReference>
<keyword evidence="8 9" id="KW-0472">Membrane</keyword>
<feature type="transmembrane region" description="Helical" evidence="9">
    <location>
        <begin position="293"/>
        <end position="314"/>
    </location>
</feature>
<feature type="transmembrane region" description="Helical" evidence="9">
    <location>
        <begin position="160"/>
        <end position="180"/>
    </location>
</feature>
<dbReference type="FunFam" id="1.10.357.140:FF:000008">
    <property type="entry name" value="4-hydroxybenzoate octaprenyltransferase"/>
    <property type="match status" value="1"/>
</dbReference>
<dbReference type="InterPro" id="IPR044878">
    <property type="entry name" value="UbiA_sf"/>
</dbReference>
<dbReference type="AlphaFoldDB" id="A0A319D1C0"/>
<accession>A0A319D1C0</accession>
<dbReference type="OrthoDB" id="18170at2759"/>
<evidence type="ECO:0000256" key="5">
    <source>
        <dbReference type="ARBA" id="ARBA00022679"/>
    </source>
</evidence>
<comment type="cofactor">
    <cofactor evidence="1">
        <name>Mg(2+)</name>
        <dbReference type="ChEBI" id="CHEBI:18420"/>
    </cofactor>
</comment>
<dbReference type="EMBL" id="KZ825949">
    <property type="protein sequence ID" value="PYH91306.1"/>
    <property type="molecule type" value="Genomic_DNA"/>
</dbReference>